<feature type="region of interest" description="Disordered" evidence="1">
    <location>
        <begin position="167"/>
        <end position="189"/>
    </location>
</feature>
<evidence type="ECO:0000313" key="4">
    <source>
        <dbReference type="Proteomes" id="UP000070133"/>
    </source>
</evidence>
<feature type="compositionally biased region" description="Low complexity" evidence="1">
    <location>
        <begin position="90"/>
        <end position="103"/>
    </location>
</feature>
<name>A0A139HPD0_9PEZI</name>
<comment type="caution">
    <text evidence="3">The sequence shown here is derived from an EMBL/GenBank/DDBJ whole genome shotgun (WGS) entry which is preliminary data.</text>
</comment>
<feature type="region of interest" description="Disordered" evidence="1">
    <location>
        <begin position="119"/>
        <end position="138"/>
    </location>
</feature>
<feature type="region of interest" description="Disordered" evidence="1">
    <location>
        <begin position="89"/>
        <end position="111"/>
    </location>
</feature>
<dbReference type="OrthoDB" id="5397734at2759"/>
<dbReference type="AlphaFoldDB" id="A0A139HPD0"/>
<sequence>MTTKANSNEFDARGETRAKIFNSIFADEIAAGGYANGIGANALSSQWGEREKKPYWRAVIEPDNPRNAPLRDSVRAQIRAAVGLGGSILQQSRRATSSTSQPQATPLSKRPAIACWAPEQADEDGLRQSSPKRRRLEGNLTPGALIPVIPQQEYMYVLQKATVQKATVPHTPPTTPKAPSKKKQAVKRIQTPKTTVVRNDGTTIKAGDKTIKRMERPLEPIPEQLARAPMPGLFFRCWDKKTPNDHNSEDGFWARLYHKSNVIDIEPFITHFWVYNHIDKKPPGTELLKSPYISVSSGLIWLLRKSLKQAAKGESHQRVSVISSKVLNSKAVFWVPPLHASTLGPAPYHGAAQYYTGKVEWLCWRDIPGPAIIRTFSLQQLRQFCHENKNVGSLLRLAKLTIPGYASMRRALEVDEVALNLQSTTAIADLAIFMGIDGHACMTHIQALVCEVIWGCCLQLTYHTEEEWQSLASAFSQALIKAAEGFNNFGQQVKIEHAFLEGIFWACGEVNPKTTKEKTDRNARKAGSLGLNPLQIITKKLDSIKMSLAMETKASMKRVKNYHRKLPAIEDSEDADSAVAGPSRRLREVFEFGDDGLVLRSM</sequence>
<protein>
    <recommendedName>
        <fullName evidence="2">DUF7587 domain-containing protein</fullName>
    </recommendedName>
</protein>
<proteinExistence type="predicted"/>
<evidence type="ECO:0000256" key="1">
    <source>
        <dbReference type="SAM" id="MobiDB-lite"/>
    </source>
</evidence>
<dbReference type="Pfam" id="PF24494">
    <property type="entry name" value="DUF7587"/>
    <property type="match status" value="1"/>
</dbReference>
<dbReference type="EMBL" id="LFZN01000022">
    <property type="protein sequence ID" value="KXT04247.1"/>
    <property type="molecule type" value="Genomic_DNA"/>
</dbReference>
<reference evidence="3 4" key="1">
    <citation type="submission" date="2015-07" db="EMBL/GenBank/DDBJ databases">
        <title>Comparative genomics of the Sigatoka disease complex on banana suggests a link between parallel evolutionary changes in Pseudocercospora fijiensis and Pseudocercospora eumusae and increased virulence on the banana host.</title>
        <authorList>
            <person name="Chang T.-C."/>
            <person name="Salvucci A."/>
            <person name="Crous P.W."/>
            <person name="Stergiopoulos I."/>
        </authorList>
    </citation>
    <scope>NUCLEOTIDE SEQUENCE [LARGE SCALE GENOMIC DNA]</scope>
    <source>
        <strain evidence="3 4">CBS 114824</strain>
    </source>
</reference>
<evidence type="ECO:0000313" key="3">
    <source>
        <dbReference type="EMBL" id="KXT04247.1"/>
    </source>
</evidence>
<dbReference type="Proteomes" id="UP000070133">
    <property type="component" value="Unassembled WGS sequence"/>
</dbReference>
<organism evidence="3 4">
    <name type="scientific">Pseudocercospora eumusae</name>
    <dbReference type="NCBI Taxonomy" id="321146"/>
    <lineage>
        <taxon>Eukaryota</taxon>
        <taxon>Fungi</taxon>
        <taxon>Dikarya</taxon>
        <taxon>Ascomycota</taxon>
        <taxon>Pezizomycotina</taxon>
        <taxon>Dothideomycetes</taxon>
        <taxon>Dothideomycetidae</taxon>
        <taxon>Mycosphaerellales</taxon>
        <taxon>Mycosphaerellaceae</taxon>
        <taxon>Pseudocercospora</taxon>
    </lineage>
</organism>
<dbReference type="InterPro" id="IPR056009">
    <property type="entry name" value="DUF7587"/>
</dbReference>
<evidence type="ECO:0000259" key="2">
    <source>
        <dbReference type="Pfam" id="PF24494"/>
    </source>
</evidence>
<accession>A0A139HPD0</accession>
<feature type="domain" description="DUF7587" evidence="2">
    <location>
        <begin position="230"/>
        <end position="381"/>
    </location>
</feature>
<keyword evidence="4" id="KW-1185">Reference proteome</keyword>
<gene>
    <name evidence="3" type="ORF">AC578_7939</name>
</gene>